<proteinExistence type="predicted"/>
<organism evidence="3 4">
    <name type="scientific">Artemisia annua</name>
    <name type="common">Sweet wormwood</name>
    <dbReference type="NCBI Taxonomy" id="35608"/>
    <lineage>
        <taxon>Eukaryota</taxon>
        <taxon>Viridiplantae</taxon>
        <taxon>Streptophyta</taxon>
        <taxon>Embryophyta</taxon>
        <taxon>Tracheophyta</taxon>
        <taxon>Spermatophyta</taxon>
        <taxon>Magnoliopsida</taxon>
        <taxon>eudicotyledons</taxon>
        <taxon>Gunneridae</taxon>
        <taxon>Pentapetalae</taxon>
        <taxon>asterids</taxon>
        <taxon>campanulids</taxon>
        <taxon>Asterales</taxon>
        <taxon>Asteraceae</taxon>
        <taxon>Asteroideae</taxon>
        <taxon>Anthemideae</taxon>
        <taxon>Artemisiinae</taxon>
        <taxon>Artemisia</taxon>
    </lineage>
</organism>
<dbReference type="Proteomes" id="UP000245207">
    <property type="component" value="Unassembled WGS sequence"/>
</dbReference>
<dbReference type="PANTHER" id="PTHR47718:SF17">
    <property type="entry name" value="PROTEIN FAR1-RELATED SEQUENCE 5-LIKE"/>
    <property type="match status" value="1"/>
</dbReference>
<dbReference type="EMBL" id="PKPP01000747">
    <property type="protein sequence ID" value="PWA89129.1"/>
    <property type="molecule type" value="Genomic_DNA"/>
</dbReference>
<evidence type="ECO:0000313" key="3">
    <source>
        <dbReference type="EMBL" id="PWA89129.1"/>
    </source>
</evidence>
<accession>A0A2U1PTQ0</accession>
<feature type="region of interest" description="Disordered" evidence="1">
    <location>
        <begin position="747"/>
        <end position="773"/>
    </location>
</feature>
<comment type="caution">
    <text evidence="3">The sequence shown here is derived from an EMBL/GenBank/DDBJ whole genome shotgun (WGS) entry which is preliminary data.</text>
</comment>
<sequence length="773" mass="88779">MSLKGFSMPVKGLHPPRKTEVFVWVGRTTQLDDRKAAMQPGEGSFIFLTYYCVKVRSLDGGGKDSIEITRISVALDEPSTPRSTDNVQDHVVDAESVPQAGSYQPTPPGSKFWIPEAKKKPVEGTEFDTIEQAFMFYKEYAREGGFEVRRGGQSNRKKKQNPDLKYFCCSKEGVKQPKKDKPKMDTSSSDIAEVVKVIKRRKRASQRCGCKALLRLRKTPCGNKYVVYKFFEKHNHILVHENDYKYLRAARKLTFTKQQLLRQLSEANIGPTRAWKVMMQMYGGFENIGATDVECRNYRRGLDNFIGNRDAQMVVEKLLSRQEFFSDFSVEYKQDKNDKTLIGLFWADAQAKLNYATFGDVVSFDATFRSNSELVFAASSQNHIVGPDLCNKDDFKQRLCDIVWTDKIDPDVFESEWESIMNDFNLNDNKWLNDMFEMRTQWIPAYFRHEPMSGLMRTTSRSESENHFLGQITNPYLSLVEFLSHYDTAIDSQRYIYGKNTHNSNYKTPDLKTHLVIEKEAADFYTHTIFYDVQDEIFSSLMHCCSLSVQESDSCSTFLIRDTEADYRIKGSWVQAKYEVTYVPDPCSAKCTCLRVFHFPKQYMDNRWSKHTMNHRFVDANKASASSTNSDSVVDSTVREIYSNVEESLHHLVGDIQKLHIYRDDQTALMEKAKIDVPNPPKLNTNEAYARTLGVTEPGELTILTPTGINNKGQVTRTRRKSNIEIAFEVADKPKRKCKACGKLARHDSRNCPTKKGKALQDEDVDQYMDDSD</sequence>
<reference evidence="3 4" key="1">
    <citation type="journal article" date="2018" name="Mol. Plant">
        <title>The genome of Artemisia annua provides insight into the evolution of Asteraceae family and artemisinin biosynthesis.</title>
        <authorList>
            <person name="Shen Q."/>
            <person name="Zhang L."/>
            <person name="Liao Z."/>
            <person name="Wang S."/>
            <person name="Yan T."/>
            <person name="Shi P."/>
            <person name="Liu M."/>
            <person name="Fu X."/>
            <person name="Pan Q."/>
            <person name="Wang Y."/>
            <person name="Lv Z."/>
            <person name="Lu X."/>
            <person name="Zhang F."/>
            <person name="Jiang W."/>
            <person name="Ma Y."/>
            <person name="Chen M."/>
            <person name="Hao X."/>
            <person name="Li L."/>
            <person name="Tang Y."/>
            <person name="Lv G."/>
            <person name="Zhou Y."/>
            <person name="Sun X."/>
            <person name="Brodelius P.E."/>
            <person name="Rose J.K.C."/>
            <person name="Tang K."/>
        </authorList>
    </citation>
    <scope>NUCLEOTIDE SEQUENCE [LARGE SCALE GENOMIC DNA]</scope>
    <source>
        <strain evidence="4">cv. Huhao1</strain>
        <tissue evidence="3">Leaf</tissue>
    </source>
</reference>
<keyword evidence="4" id="KW-1185">Reference proteome</keyword>
<evidence type="ECO:0000313" key="4">
    <source>
        <dbReference type="Proteomes" id="UP000245207"/>
    </source>
</evidence>
<dbReference type="PANTHER" id="PTHR47718">
    <property type="entry name" value="OS01G0519700 PROTEIN"/>
    <property type="match status" value="1"/>
</dbReference>
<dbReference type="STRING" id="35608.A0A2U1PTQ0"/>
<dbReference type="InterPro" id="IPR004330">
    <property type="entry name" value="FAR1_DNA_bnd_dom"/>
</dbReference>
<feature type="compositionally biased region" description="Acidic residues" evidence="1">
    <location>
        <begin position="762"/>
        <end position="773"/>
    </location>
</feature>
<dbReference type="Pfam" id="PF03101">
    <property type="entry name" value="FAR1"/>
    <property type="match status" value="1"/>
</dbReference>
<name>A0A2U1PTQ0_ARTAN</name>
<dbReference type="OrthoDB" id="2402896at2759"/>
<dbReference type="AlphaFoldDB" id="A0A2U1PTQ0"/>
<evidence type="ECO:0000256" key="1">
    <source>
        <dbReference type="SAM" id="MobiDB-lite"/>
    </source>
</evidence>
<evidence type="ECO:0000259" key="2">
    <source>
        <dbReference type="Pfam" id="PF03101"/>
    </source>
</evidence>
<protein>
    <submittedName>
        <fullName evidence="3">FAR1 DNA binding domain, Zinc finger, SWIM-type, MULE transposase domain, FHY3/FAR1 family</fullName>
    </submittedName>
</protein>
<gene>
    <name evidence="3" type="ORF">CTI12_AA114000</name>
</gene>
<feature type="domain" description="FAR1" evidence="2">
    <location>
        <begin position="136"/>
        <end position="239"/>
    </location>
</feature>